<dbReference type="PANTHER" id="PTHR33169">
    <property type="entry name" value="PADR-FAMILY TRANSCRIPTIONAL REGULATOR"/>
    <property type="match status" value="1"/>
</dbReference>
<sequence>MKVNKELLKGSTTTLVLSLLNSRPMYGYEIIKVIELKSNGIFSFKEGTLYPILHSLEGDGMIESSWNESEEGRKRKYYKLTEKGKLHMESKKEEWSIFRKAVDEILWEDISYV</sequence>
<dbReference type="Pfam" id="PF03551">
    <property type="entry name" value="PadR"/>
    <property type="match status" value="1"/>
</dbReference>
<dbReference type="InterPro" id="IPR036390">
    <property type="entry name" value="WH_DNA-bd_sf"/>
</dbReference>
<gene>
    <name evidence="2" type="ORF">J2Z44_001863</name>
</gene>
<dbReference type="Proteomes" id="UP001519308">
    <property type="component" value="Unassembled WGS sequence"/>
</dbReference>
<evidence type="ECO:0000313" key="3">
    <source>
        <dbReference type="Proteomes" id="UP001519308"/>
    </source>
</evidence>
<reference evidence="2 3" key="1">
    <citation type="submission" date="2021-03" db="EMBL/GenBank/DDBJ databases">
        <title>Genomic Encyclopedia of Type Strains, Phase IV (KMG-IV): sequencing the most valuable type-strain genomes for metagenomic binning, comparative biology and taxonomic classification.</title>
        <authorList>
            <person name="Goeker M."/>
        </authorList>
    </citation>
    <scope>NUCLEOTIDE SEQUENCE [LARGE SCALE GENOMIC DNA]</scope>
    <source>
        <strain evidence="2 3">DSM 28650</strain>
    </source>
</reference>
<keyword evidence="3" id="KW-1185">Reference proteome</keyword>
<protein>
    <submittedName>
        <fullName evidence="2">Transcriptional regulator</fullName>
    </submittedName>
</protein>
<dbReference type="Gene3D" id="1.10.10.10">
    <property type="entry name" value="Winged helix-like DNA-binding domain superfamily/Winged helix DNA-binding domain"/>
    <property type="match status" value="1"/>
</dbReference>
<organism evidence="2 3">
    <name type="scientific">Clostridium punense</name>
    <dbReference type="NCBI Taxonomy" id="1054297"/>
    <lineage>
        <taxon>Bacteria</taxon>
        <taxon>Bacillati</taxon>
        <taxon>Bacillota</taxon>
        <taxon>Clostridia</taxon>
        <taxon>Eubacteriales</taxon>
        <taxon>Clostridiaceae</taxon>
        <taxon>Clostridium</taxon>
    </lineage>
</organism>
<proteinExistence type="predicted"/>
<dbReference type="RefSeq" id="WP_021283889.1">
    <property type="nucleotide sequence ID" value="NZ_JAGGLL010000012.1"/>
</dbReference>
<evidence type="ECO:0000259" key="1">
    <source>
        <dbReference type="Pfam" id="PF03551"/>
    </source>
</evidence>
<feature type="domain" description="Transcription regulator PadR N-terminal" evidence="1">
    <location>
        <begin position="16"/>
        <end position="89"/>
    </location>
</feature>
<dbReference type="EMBL" id="JAGGLL010000012">
    <property type="protein sequence ID" value="MBP2022062.1"/>
    <property type="molecule type" value="Genomic_DNA"/>
</dbReference>
<dbReference type="InterPro" id="IPR052509">
    <property type="entry name" value="Metal_resp_DNA-bind_regulator"/>
</dbReference>
<name>A0ABS4K2P5_9CLOT</name>
<accession>A0ABS4K2P5</accession>
<dbReference type="PANTHER" id="PTHR33169:SF14">
    <property type="entry name" value="TRANSCRIPTIONAL REGULATOR RV3488"/>
    <property type="match status" value="1"/>
</dbReference>
<evidence type="ECO:0000313" key="2">
    <source>
        <dbReference type="EMBL" id="MBP2022062.1"/>
    </source>
</evidence>
<dbReference type="InterPro" id="IPR036388">
    <property type="entry name" value="WH-like_DNA-bd_sf"/>
</dbReference>
<comment type="caution">
    <text evidence="2">The sequence shown here is derived from an EMBL/GenBank/DDBJ whole genome shotgun (WGS) entry which is preliminary data.</text>
</comment>
<dbReference type="SUPFAM" id="SSF46785">
    <property type="entry name" value="Winged helix' DNA-binding domain"/>
    <property type="match status" value="1"/>
</dbReference>
<dbReference type="InterPro" id="IPR005149">
    <property type="entry name" value="Tscrpt_reg_PadR_N"/>
</dbReference>